<reference evidence="1" key="2">
    <citation type="submission" date="2021-09" db="EMBL/GenBank/DDBJ databases">
        <authorList>
            <person name="Gilroy R."/>
        </authorList>
    </citation>
    <scope>NUCLEOTIDE SEQUENCE</scope>
    <source>
        <strain evidence="1">ChiBcec21-2208</strain>
    </source>
</reference>
<proteinExistence type="predicted"/>
<dbReference type="GO" id="GO:0006281">
    <property type="term" value="P:DNA repair"/>
    <property type="evidence" value="ECO:0007669"/>
    <property type="project" value="TreeGrafter"/>
</dbReference>
<dbReference type="GO" id="GO:0005829">
    <property type="term" value="C:cytosol"/>
    <property type="evidence" value="ECO:0007669"/>
    <property type="project" value="TreeGrafter"/>
</dbReference>
<dbReference type="PANTHER" id="PTHR43434:SF1">
    <property type="entry name" value="PHOSPHOGLYCOLATE PHOSPHATASE"/>
    <property type="match status" value="1"/>
</dbReference>
<dbReference type="EMBL" id="DYVE01000079">
    <property type="protein sequence ID" value="HJG27601.1"/>
    <property type="molecule type" value="Genomic_DNA"/>
</dbReference>
<dbReference type="InterPro" id="IPR023198">
    <property type="entry name" value="PGP-like_dom2"/>
</dbReference>
<reference evidence="1" key="1">
    <citation type="journal article" date="2021" name="PeerJ">
        <title>Extensive microbial diversity within the chicken gut microbiome revealed by metagenomics and culture.</title>
        <authorList>
            <person name="Gilroy R."/>
            <person name="Ravi A."/>
            <person name="Getino M."/>
            <person name="Pursley I."/>
            <person name="Horton D.L."/>
            <person name="Alikhan N.F."/>
            <person name="Baker D."/>
            <person name="Gharbi K."/>
            <person name="Hall N."/>
            <person name="Watson M."/>
            <person name="Adriaenssens E.M."/>
            <person name="Foster-Nyarko E."/>
            <person name="Jarju S."/>
            <person name="Secka A."/>
            <person name="Antonio M."/>
            <person name="Oren A."/>
            <person name="Chaudhuri R.R."/>
            <person name="La Ragione R."/>
            <person name="Hildebrand F."/>
            <person name="Pallen M.J."/>
        </authorList>
    </citation>
    <scope>NUCLEOTIDE SEQUENCE</scope>
    <source>
        <strain evidence="1">ChiBcec21-2208</strain>
    </source>
</reference>
<name>A0A921IIA8_9FIRM</name>
<organism evidence="1 2">
    <name type="scientific">Subdoligranulum variabile</name>
    <dbReference type="NCBI Taxonomy" id="214851"/>
    <lineage>
        <taxon>Bacteria</taxon>
        <taxon>Bacillati</taxon>
        <taxon>Bacillota</taxon>
        <taxon>Clostridia</taxon>
        <taxon>Eubacteriales</taxon>
        <taxon>Oscillospiraceae</taxon>
        <taxon>Subdoligranulum</taxon>
    </lineage>
</organism>
<protein>
    <submittedName>
        <fullName evidence="1">Haloacid dehalogenase-like hydrolase</fullName>
    </submittedName>
</protein>
<keyword evidence="1" id="KW-0378">Hydrolase</keyword>
<sequence>MTLYCDVDGTLLDSSARHETLLRDLLRKDGLPWPAEAPDYLTYKADGHSTRAWLEQAGMTPEQAADIAARWQARIETAPYLAQDRAYPDAVPFLQAVRRSGRSVVLISARQDAQALRATLERCELLPLADELLVVPPLHAAAEKAARLQGRITPGDWMVGDTEADQRAAEQLGLPCLVLHRGFRSRRYWQQHGVESFGSLPQVFAAMTDQTKEE</sequence>
<dbReference type="Gene3D" id="1.10.150.240">
    <property type="entry name" value="Putative phosphatase, domain 2"/>
    <property type="match status" value="1"/>
</dbReference>
<dbReference type="Pfam" id="PF00702">
    <property type="entry name" value="Hydrolase"/>
    <property type="match status" value="1"/>
</dbReference>
<dbReference type="GO" id="GO:0008967">
    <property type="term" value="F:phosphoglycolate phosphatase activity"/>
    <property type="evidence" value="ECO:0007669"/>
    <property type="project" value="TreeGrafter"/>
</dbReference>
<dbReference type="PANTHER" id="PTHR43434">
    <property type="entry name" value="PHOSPHOGLYCOLATE PHOSPHATASE"/>
    <property type="match status" value="1"/>
</dbReference>
<dbReference type="SUPFAM" id="SSF56784">
    <property type="entry name" value="HAD-like"/>
    <property type="match status" value="1"/>
</dbReference>
<dbReference type="InterPro" id="IPR036412">
    <property type="entry name" value="HAD-like_sf"/>
</dbReference>
<accession>A0A921IIA8</accession>
<dbReference type="Gene3D" id="3.40.50.1000">
    <property type="entry name" value="HAD superfamily/HAD-like"/>
    <property type="match status" value="1"/>
</dbReference>
<dbReference type="InterPro" id="IPR023214">
    <property type="entry name" value="HAD_sf"/>
</dbReference>
<evidence type="ECO:0000313" key="2">
    <source>
        <dbReference type="Proteomes" id="UP000782880"/>
    </source>
</evidence>
<dbReference type="AlphaFoldDB" id="A0A921IIA8"/>
<comment type="caution">
    <text evidence="1">The sequence shown here is derived from an EMBL/GenBank/DDBJ whole genome shotgun (WGS) entry which is preliminary data.</text>
</comment>
<gene>
    <name evidence="1" type="ORF">K8V20_03000</name>
</gene>
<dbReference type="InterPro" id="IPR050155">
    <property type="entry name" value="HAD-like_hydrolase_sf"/>
</dbReference>
<dbReference type="Proteomes" id="UP000782880">
    <property type="component" value="Unassembled WGS sequence"/>
</dbReference>
<evidence type="ECO:0000313" key="1">
    <source>
        <dbReference type="EMBL" id="HJG27601.1"/>
    </source>
</evidence>